<dbReference type="GO" id="GO:0022857">
    <property type="term" value="F:transmembrane transporter activity"/>
    <property type="evidence" value="ECO:0007669"/>
    <property type="project" value="InterPro"/>
</dbReference>
<evidence type="ECO:0000259" key="7">
    <source>
        <dbReference type="PROSITE" id="PS50850"/>
    </source>
</evidence>
<name>A0A1H9NUP1_9EURY</name>
<dbReference type="InterPro" id="IPR011701">
    <property type="entry name" value="MFS"/>
</dbReference>
<dbReference type="STRING" id="1186196.SAMN04489841_3733"/>
<evidence type="ECO:0000256" key="1">
    <source>
        <dbReference type="ARBA" id="ARBA00004651"/>
    </source>
</evidence>
<dbReference type="AlphaFoldDB" id="A0A1H9NUP1"/>
<dbReference type="OrthoDB" id="29061at2157"/>
<accession>A0A1H9NUP1</accession>
<feature type="transmembrane region" description="Helical" evidence="6">
    <location>
        <begin position="202"/>
        <end position="225"/>
    </location>
</feature>
<proteinExistence type="predicted"/>
<keyword evidence="4 6" id="KW-1133">Transmembrane helix</keyword>
<feature type="transmembrane region" description="Helical" evidence="6">
    <location>
        <begin position="128"/>
        <end position="153"/>
    </location>
</feature>
<feature type="transmembrane region" description="Helical" evidence="6">
    <location>
        <begin position="363"/>
        <end position="386"/>
    </location>
</feature>
<dbReference type="EMBL" id="FOFD01000005">
    <property type="protein sequence ID" value="SER39319.1"/>
    <property type="molecule type" value="Genomic_DNA"/>
</dbReference>
<feature type="transmembrane region" description="Helical" evidence="6">
    <location>
        <begin position="40"/>
        <end position="58"/>
    </location>
</feature>
<dbReference type="SUPFAM" id="SSF103473">
    <property type="entry name" value="MFS general substrate transporter"/>
    <property type="match status" value="1"/>
</dbReference>
<dbReference type="PANTHER" id="PTHR43124">
    <property type="entry name" value="PURINE EFFLUX PUMP PBUE"/>
    <property type="match status" value="1"/>
</dbReference>
<comment type="subcellular location">
    <subcellularLocation>
        <location evidence="1">Cell membrane</location>
        <topology evidence="1">Multi-pass membrane protein</topology>
    </subcellularLocation>
</comment>
<evidence type="ECO:0000313" key="8">
    <source>
        <dbReference type="EMBL" id="SER39319.1"/>
    </source>
</evidence>
<dbReference type="Gene3D" id="1.20.1250.20">
    <property type="entry name" value="MFS general substrate transporter like domains"/>
    <property type="match status" value="2"/>
</dbReference>
<feature type="transmembrane region" description="Helical" evidence="6">
    <location>
        <begin position="301"/>
        <end position="319"/>
    </location>
</feature>
<dbReference type="Pfam" id="PF07690">
    <property type="entry name" value="MFS_1"/>
    <property type="match status" value="1"/>
</dbReference>
<keyword evidence="5 6" id="KW-0472">Membrane</keyword>
<feature type="transmembrane region" description="Helical" evidence="6">
    <location>
        <begin position="70"/>
        <end position="89"/>
    </location>
</feature>
<dbReference type="Proteomes" id="UP000199114">
    <property type="component" value="Unassembled WGS sequence"/>
</dbReference>
<dbReference type="PROSITE" id="PS50850">
    <property type="entry name" value="MFS"/>
    <property type="match status" value="1"/>
</dbReference>
<protein>
    <submittedName>
        <fullName evidence="8">Sugar phosphate permease</fullName>
    </submittedName>
</protein>
<feature type="transmembrane region" description="Helical" evidence="6">
    <location>
        <begin position="95"/>
        <end position="116"/>
    </location>
</feature>
<sequence>MTWRYRHTVLALCTFAFFATMVARLAISPLVPAITDDFRIGNTVIGIALTGMWLAYAVMQFPSGILADRFGERSIVLLSVGGTTVMSLLLAVSPFYALFVLFVIGLGGVAGLHYSAATTLLDRTYENLGFAIGVHTIGSSAAGLIAPVAVAWLSVRYGWRPAIAFGAAIAAPIFLLFLWRIRPVDPHRPDQPLRERLKLRELTTILGKPEIAFTVVIASVGAFVWQGTASFLPTFLVEHRGQSPTTAGVVFSAYFVVQSLVKPGIGSLSDRFGRDVTTFGCMLTSVAGLALFVAVPGFVGVAGGVVLIANGLSWAVAVEPRFMDNLTDQERGAGFGLVRTTYLSIASLGSVAVGLFADLFGWAVSFGVLMLLLTFVAVALAVNWTFGLGY</sequence>
<feature type="domain" description="Major facilitator superfamily (MFS) profile" evidence="7">
    <location>
        <begin position="9"/>
        <end position="390"/>
    </location>
</feature>
<keyword evidence="9" id="KW-1185">Reference proteome</keyword>
<feature type="transmembrane region" description="Helical" evidence="6">
    <location>
        <begin position="340"/>
        <end position="357"/>
    </location>
</feature>
<evidence type="ECO:0000256" key="6">
    <source>
        <dbReference type="SAM" id="Phobius"/>
    </source>
</evidence>
<evidence type="ECO:0000313" key="9">
    <source>
        <dbReference type="Proteomes" id="UP000199114"/>
    </source>
</evidence>
<feature type="transmembrane region" description="Helical" evidence="6">
    <location>
        <begin position="159"/>
        <end position="181"/>
    </location>
</feature>
<evidence type="ECO:0000256" key="5">
    <source>
        <dbReference type="ARBA" id="ARBA00023136"/>
    </source>
</evidence>
<dbReference type="RefSeq" id="WP_090620387.1">
    <property type="nucleotide sequence ID" value="NZ_FOFD01000005.1"/>
</dbReference>
<evidence type="ECO:0000256" key="4">
    <source>
        <dbReference type="ARBA" id="ARBA00022989"/>
    </source>
</evidence>
<evidence type="ECO:0000256" key="3">
    <source>
        <dbReference type="ARBA" id="ARBA00022692"/>
    </source>
</evidence>
<reference evidence="9" key="1">
    <citation type="submission" date="2016-10" db="EMBL/GenBank/DDBJ databases">
        <authorList>
            <person name="Varghese N."/>
            <person name="Submissions S."/>
        </authorList>
    </citation>
    <scope>NUCLEOTIDE SEQUENCE [LARGE SCALE GENOMIC DNA]</scope>
    <source>
        <strain evidence="9">DSM 25055</strain>
    </source>
</reference>
<keyword evidence="2" id="KW-1003">Cell membrane</keyword>
<dbReference type="GO" id="GO:0005886">
    <property type="term" value="C:plasma membrane"/>
    <property type="evidence" value="ECO:0007669"/>
    <property type="project" value="UniProtKB-SubCell"/>
</dbReference>
<dbReference type="PANTHER" id="PTHR43124:SF3">
    <property type="entry name" value="CHLORAMPHENICOL EFFLUX PUMP RV0191"/>
    <property type="match status" value="1"/>
</dbReference>
<keyword evidence="3 6" id="KW-0812">Transmembrane</keyword>
<evidence type="ECO:0000256" key="2">
    <source>
        <dbReference type="ARBA" id="ARBA00022475"/>
    </source>
</evidence>
<gene>
    <name evidence="8" type="ORF">SAMN04489841_3733</name>
</gene>
<organism evidence="8 9">
    <name type="scientific">Natrinema salaciae</name>
    <dbReference type="NCBI Taxonomy" id="1186196"/>
    <lineage>
        <taxon>Archaea</taxon>
        <taxon>Methanobacteriati</taxon>
        <taxon>Methanobacteriota</taxon>
        <taxon>Stenosarchaea group</taxon>
        <taxon>Halobacteria</taxon>
        <taxon>Halobacteriales</taxon>
        <taxon>Natrialbaceae</taxon>
        <taxon>Natrinema</taxon>
    </lineage>
</organism>
<dbReference type="InterPro" id="IPR036259">
    <property type="entry name" value="MFS_trans_sf"/>
</dbReference>
<dbReference type="InterPro" id="IPR020846">
    <property type="entry name" value="MFS_dom"/>
</dbReference>
<dbReference type="InterPro" id="IPR050189">
    <property type="entry name" value="MFS_Efflux_Transporters"/>
</dbReference>